<dbReference type="CDD" id="cd00029">
    <property type="entry name" value="C1"/>
    <property type="match status" value="1"/>
</dbReference>
<evidence type="ECO:0000259" key="11">
    <source>
        <dbReference type="PROSITE" id="PS50081"/>
    </source>
</evidence>
<dbReference type="Pfam" id="PF00069">
    <property type="entry name" value="Pkinase"/>
    <property type="match status" value="1"/>
</dbReference>
<dbReference type="SMART" id="SM00109">
    <property type="entry name" value="C1"/>
    <property type="match status" value="1"/>
</dbReference>
<dbReference type="SUPFAM" id="SSF56112">
    <property type="entry name" value="Protein kinase-like (PK-like)"/>
    <property type="match status" value="1"/>
</dbReference>
<dbReference type="PROSITE" id="PS00107">
    <property type="entry name" value="PROTEIN_KINASE_ATP"/>
    <property type="match status" value="1"/>
</dbReference>
<organism evidence="12 13">
    <name type="scientific">Anaeromyces robustus</name>
    <dbReference type="NCBI Taxonomy" id="1754192"/>
    <lineage>
        <taxon>Eukaryota</taxon>
        <taxon>Fungi</taxon>
        <taxon>Fungi incertae sedis</taxon>
        <taxon>Chytridiomycota</taxon>
        <taxon>Chytridiomycota incertae sedis</taxon>
        <taxon>Neocallimastigomycetes</taxon>
        <taxon>Neocallimastigales</taxon>
        <taxon>Neocallimastigaceae</taxon>
        <taxon>Anaeromyces</taxon>
    </lineage>
</organism>
<evidence type="ECO:0000256" key="2">
    <source>
        <dbReference type="ARBA" id="ARBA00022679"/>
    </source>
</evidence>
<feature type="region of interest" description="Disordered" evidence="9">
    <location>
        <begin position="414"/>
        <end position="484"/>
    </location>
</feature>
<dbReference type="CDD" id="cd13999">
    <property type="entry name" value="STKc_MAP3K-like"/>
    <property type="match status" value="1"/>
</dbReference>
<dbReference type="PANTHER" id="PTHR46485">
    <property type="entry name" value="LIM DOMAIN KINASE 1"/>
    <property type="match status" value="1"/>
</dbReference>
<feature type="compositionally biased region" description="Polar residues" evidence="9">
    <location>
        <begin position="414"/>
        <end position="428"/>
    </location>
</feature>
<dbReference type="PROSITE" id="PS50011">
    <property type="entry name" value="PROTEIN_KINASE_DOM"/>
    <property type="match status" value="1"/>
</dbReference>
<evidence type="ECO:0000313" key="12">
    <source>
        <dbReference type="EMBL" id="ORX82181.1"/>
    </source>
</evidence>
<proteinExistence type="predicted"/>
<keyword evidence="4 8" id="KW-0547">Nucleotide-binding</keyword>
<keyword evidence="13" id="KW-1185">Reference proteome</keyword>
<dbReference type="GO" id="GO:0004674">
    <property type="term" value="F:protein serine/threonine kinase activity"/>
    <property type="evidence" value="ECO:0007669"/>
    <property type="project" value="UniProtKB-KW"/>
</dbReference>
<dbReference type="EMBL" id="MCFG01000101">
    <property type="protein sequence ID" value="ORX82181.1"/>
    <property type="molecule type" value="Genomic_DNA"/>
</dbReference>
<comment type="caution">
    <text evidence="12">The sequence shown here is derived from an EMBL/GenBank/DDBJ whole genome shotgun (WGS) entry which is preliminary data.</text>
</comment>
<dbReference type="OrthoDB" id="4062651at2759"/>
<protein>
    <submittedName>
        <fullName evidence="12">Kinase-like protein</fullName>
    </submittedName>
</protein>
<dbReference type="InterPro" id="IPR008271">
    <property type="entry name" value="Ser/Thr_kinase_AS"/>
</dbReference>
<feature type="region of interest" description="Disordered" evidence="9">
    <location>
        <begin position="593"/>
        <end position="612"/>
    </location>
</feature>
<reference evidence="12 13" key="1">
    <citation type="submission" date="2016-08" db="EMBL/GenBank/DDBJ databases">
        <title>A Parts List for Fungal Cellulosomes Revealed by Comparative Genomics.</title>
        <authorList>
            <consortium name="DOE Joint Genome Institute"/>
            <person name="Haitjema C.H."/>
            <person name="Gilmore S.P."/>
            <person name="Henske J.K."/>
            <person name="Solomon K.V."/>
            <person name="De Groot R."/>
            <person name="Kuo A."/>
            <person name="Mondo S.J."/>
            <person name="Salamov A.A."/>
            <person name="Labutti K."/>
            <person name="Zhao Z."/>
            <person name="Chiniquy J."/>
            <person name="Barry K."/>
            <person name="Brewer H.M."/>
            <person name="Purvine S.O."/>
            <person name="Wright A.T."/>
            <person name="Boxma B."/>
            <person name="Van Alen T."/>
            <person name="Hackstein J.H."/>
            <person name="Baker S.E."/>
            <person name="Grigoriev I.V."/>
            <person name="O'Malley M.A."/>
        </authorList>
    </citation>
    <scope>NUCLEOTIDE SEQUENCE [LARGE SCALE GENOMIC DNA]</scope>
    <source>
        <strain evidence="12 13">S4</strain>
    </source>
</reference>
<dbReference type="InterPro" id="IPR046349">
    <property type="entry name" value="C1-like_sf"/>
</dbReference>
<feature type="domain" description="Protein kinase" evidence="10">
    <location>
        <begin position="12"/>
        <end position="275"/>
    </location>
</feature>
<keyword evidence="1" id="KW-0723">Serine/threonine-protein kinase</keyword>
<evidence type="ECO:0000256" key="5">
    <source>
        <dbReference type="ARBA" id="ARBA00022777"/>
    </source>
</evidence>
<reference evidence="12 13" key="2">
    <citation type="submission" date="2016-08" db="EMBL/GenBank/DDBJ databases">
        <title>Pervasive Adenine N6-methylation of Active Genes in Fungi.</title>
        <authorList>
            <consortium name="DOE Joint Genome Institute"/>
            <person name="Mondo S.J."/>
            <person name="Dannebaum R.O."/>
            <person name="Kuo R.C."/>
            <person name="Labutti K."/>
            <person name="Haridas S."/>
            <person name="Kuo A."/>
            <person name="Salamov A."/>
            <person name="Ahrendt S.R."/>
            <person name="Lipzen A."/>
            <person name="Sullivan W."/>
            <person name="Andreopoulos W.B."/>
            <person name="Clum A."/>
            <person name="Lindquist E."/>
            <person name="Daum C."/>
            <person name="Ramamoorthy G.K."/>
            <person name="Gryganskyi A."/>
            <person name="Culley D."/>
            <person name="Magnuson J.K."/>
            <person name="James T.Y."/>
            <person name="O'Malley M.A."/>
            <person name="Stajich J.E."/>
            <person name="Spatafora J.W."/>
            <person name="Visel A."/>
            <person name="Grigoriev I.V."/>
        </authorList>
    </citation>
    <scope>NUCLEOTIDE SEQUENCE [LARGE SCALE GENOMIC DNA]</scope>
    <source>
        <strain evidence="12 13">S4</strain>
    </source>
</reference>
<dbReference type="Gene3D" id="1.10.510.10">
    <property type="entry name" value="Transferase(Phosphotransferase) domain 1"/>
    <property type="match status" value="1"/>
</dbReference>
<evidence type="ECO:0000256" key="9">
    <source>
        <dbReference type="SAM" id="MobiDB-lite"/>
    </source>
</evidence>
<dbReference type="GO" id="GO:0046872">
    <property type="term" value="F:metal ion binding"/>
    <property type="evidence" value="ECO:0007669"/>
    <property type="project" value="UniProtKB-KW"/>
</dbReference>
<evidence type="ECO:0000256" key="7">
    <source>
        <dbReference type="ARBA" id="ARBA00022840"/>
    </source>
</evidence>
<evidence type="ECO:0000256" key="1">
    <source>
        <dbReference type="ARBA" id="ARBA00022527"/>
    </source>
</evidence>
<keyword evidence="3" id="KW-0479">Metal-binding</keyword>
<dbReference type="InterPro" id="IPR017441">
    <property type="entry name" value="Protein_kinase_ATP_BS"/>
</dbReference>
<sequence length="771" mass="88828">MIPDADIDYQYLTNFKLIGKGIFGVVYKASYLGTDVAVKECHPLIKQYGFDFEKVFNREVTILKECRHPNIVQYMGTCIHEDKFYIITEYVKNDNLKTWITERIDELPWKLRVNFAIDIARALAYLHSKNIMHRDIKPENILITENGRAKICDFGFSRFAAKTEEEKRRLSYCGTETYMAPEIILCMDFNMSIDIFGYGIILCEMIAGKLAEKAYKRKIPGFEIDPEDVYRYSEKDPFCPEEFVKLAIDCVKYEENERPSWKTIITKLNEIDENIENSYNIGIIPAAGLISNDFLIPLSPSIKGQSGNTSFDGLTSDKKTSSVKSLNIDTEELKNKQRKKYNGRPTSPVLNTRRMSNQYYYYYAVNNPTNDQRKNIYRRLPVYITPPLEHSSIIAIPKDIPKLSLSSPEISDTELTSTLKRTEQTIILSPNDYEEEEEEEEKRKKEKEEKEEKKEKELKQQDKQQQLNSSINTITSSPKDQNNKNLDLSLLTINSSSFTSNSSDTSSPTTSPSLNPYNYNYLKNYAILNNVDQIMKNQVYNNIVLDKSRSTMDMKTKTKIDATTHLIPPPVPPKDKIKNKTVKINSTPKQTRYNNMLDHENSSSSSSLEISEDEDHITNLKAFKNKDTNKMSKAGKYKSLPSMKNDIRLYPNGVQKRRESLMSLQQKKHLSKVSLSYDNDETLTMPDNNNKSFITPLPTIEDIYNPEKEKITGIHHRFSINNIPCLAKCNVCHRRMSLVKRYLACDDCNFRCHAKCSSLAPFSCTCTDRSK</sequence>
<feature type="binding site" evidence="8">
    <location>
        <position position="39"/>
    </location>
    <ligand>
        <name>ATP</name>
        <dbReference type="ChEBI" id="CHEBI:30616"/>
    </ligand>
</feature>
<feature type="compositionally biased region" description="Polar residues" evidence="9">
    <location>
        <begin position="463"/>
        <end position="484"/>
    </location>
</feature>
<dbReference type="InterPro" id="IPR002219">
    <property type="entry name" value="PKC_DAG/PE"/>
</dbReference>
<dbReference type="Proteomes" id="UP000193944">
    <property type="component" value="Unassembled WGS sequence"/>
</dbReference>
<name>A0A1Y1X8U2_9FUNG</name>
<evidence type="ECO:0000256" key="6">
    <source>
        <dbReference type="ARBA" id="ARBA00022833"/>
    </source>
</evidence>
<dbReference type="PANTHER" id="PTHR46485:SF5">
    <property type="entry name" value="CENTER DIVIDER, ISOFORM A"/>
    <property type="match status" value="1"/>
</dbReference>
<dbReference type="Gene3D" id="3.30.60.20">
    <property type="match status" value="1"/>
</dbReference>
<keyword evidence="2" id="KW-0808">Transferase</keyword>
<evidence type="ECO:0000256" key="3">
    <source>
        <dbReference type="ARBA" id="ARBA00022723"/>
    </source>
</evidence>
<dbReference type="InterPro" id="IPR011009">
    <property type="entry name" value="Kinase-like_dom_sf"/>
</dbReference>
<evidence type="ECO:0000256" key="8">
    <source>
        <dbReference type="PROSITE-ProRule" id="PRU10141"/>
    </source>
</evidence>
<dbReference type="STRING" id="1754192.A0A1Y1X8U2"/>
<keyword evidence="6" id="KW-0862">Zinc</keyword>
<evidence type="ECO:0000259" key="10">
    <source>
        <dbReference type="PROSITE" id="PS50011"/>
    </source>
</evidence>
<evidence type="ECO:0000313" key="13">
    <source>
        <dbReference type="Proteomes" id="UP000193944"/>
    </source>
</evidence>
<keyword evidence="5 12" id="KW-0418">Kinase</keyword>
<dbReference type="FunFam" id="3.30.200.20:FF:000180">
    <property type="entry name" value="serine/threonine-protein kinase STY46-like"/>
    <property type="match status" value="1"/>
</dbReference>
<accession>A0A1Y1X8U2</accession>
<dbReference type="SMART" id="SM00220">
    <property type="entry name" value="S_TKc"/>
    <property type="match status" value="1"/>
</dbReference>
<dbReference type="InterPro" id="IPR000719">
    <property type="entry name" value="Prot_kinase_dom"/>
</dbReference>
<dbReference type="InterPro" id="IPR050940">
    <property type="entry name" value="Actin_reg-Ser/Thr_kinase"/>
</dbReference>
<evidence type="ECO:0000256" key="4">
    <source>
        <dbReference type="ARBA" id="ARBA00022741"/>
    </source>
</evidence>
<dbReference type="PROSITE" id="PS50081">
    <property type="entry name" value="ZF_DAG_PE_2"/>
    <property type="match status" value="1"/>
</dbReference>
<dbReference type="AlphaFoldDB" id="A0A1Y1X8U2"/>
<gene>
    <name evidence="12" type="ORF">BCR32DRAFT_326964</name>
</gene>
<feature type="domain" description="Phorbol-ester/DAG-type" evidence="11">
    <location>
        <begin position="715"/>
        <end position="764"/>
    </location>
</feature>
<dbReference type="SUPFAM" id="SSF57889">
    <property type="entry name" value="Cysteine-rich domain"/>
    <property type="match status" value="1"/>
</dbReference>
<dbReference type="GO" id="GO:0005524">
    <property type="term" value="F:ATP binding"/>
    <property type="evidence" value="ECO:0007669"/>
    <property type="project" value="UniProtKB-UniRule"/>
</dbReference>
<dbReference type="PROSITE" id="PS00108">
    <property type="entry name" value="PROTEIN_KINASE_ST"/>
    <property type="match status" value="1"/>
</dbReference>
<dbReference type="Gene3D" id="3.30.200.20">
    <property type="entry name" value="Phosphorylase Kinase, domain 1"/>
    <property type="match status" value="1"/>
</dbReference>
<keyword evidence="7 8" id="KW-0067">ATP-binding</keyword>
<feature type="compositionally biased region" description="Basic and acidic residues" evidence="9">
    <location>
        <begin position="441"/>
        <end position="462"/>
    </location>
</feature>